<protein>
    <submittedName>
        <fullName evidence="2">Transposase</fullName>
    </submittedName>
</protein>
<evidence type="ECO:0000313" key="2">
    <source>
        <dbReference type="EMBL" id="EQD76119.1"/>
    </source>
</evidence>
<dbReference type="NCBIfam" id="NF033559">
    <property type="entry name" value="transpos_IS1634"/>
    <property type="match status" value="1"/>
</dbReference>
<proteinExistence type="predicted"/>
<evidence type="ECO:0000259" key="1">
    <source>
        <dbReference type="Pfam" id="PF01609"/>
    </source>
</evidence>
<organism evidence="2">
    <name type="scientific">mine drainage metagenome</name>
    <dbReference type="NCBI Taxonomy" id="410659"/>
    <lineage>
        <taxon>unclassified sequences</taxon>
        <taxon>metagenomes</taxon>
        <taxon>ecological metagenomes</taxon>
    </lineage>
</organism>
<dbReference type="GO" id="GO:0006313">
    <property type="term" value="P:DNA transposition"/>
    <property type="evidence" value="ECO:0007669"/>
    <property type="project" value="InterPro"/>
</dbReference>
<accession>T1D3N3</accession>
<reference evidence="2" key="1">
    <citation type="submission" date="2013-08" db="EMBL/GenBank/DDBJ databases">
        <authorList>
            <person name="Mendez C."/>
            <person name="Richter M."/>
            <person name="Ferrer M."/>
            <person name="Sanchez J."/>
        </authorList>
    </citation>
    <scope>NUCLEOTIDE SEQUENCE</scope>
</reference>
<dbReference type="AlphaFoldDB" id="T1D3N3"/>
<dbReference type="EMBL" id="AUZX01002552">
    <property type="protein sequence ID" value="EQD76119.1"/>
    <property type="molecule type" value="Genomic_DNA"/>
</dbReference>
<dbReference type="InterPro" id="IPR047654">
    <property type="entry name" value="IS1634_transpos"/>
</dbReference>
<reference evidence="2" key="2">
    <citation type="journal article" date="2014" name="ISME J.">
        <title>Microbial stratification in low pH oxic and suboxic macroscopic growths along an acid mine drainage.</title>
        <authorList>
            <person name="Mendez-Garcia C."/>
            <person name="Mesa V."/>
            <person name="Sprenger R.R."/>
            <person name="Richter M."/>
            <person name="Diez M.S."/>
            <person name="Solano J."/>
            <person name="Bargiela R."/>
            <person name="Golyshina O.V."/>
            <person name="Manteca A."/>
            <person name="Ramos J.L."/>
            <person name="Gallego J.R."/>
            <person name="Llorente I."/>
            <person name="Martins Dos Santos V.A."/>
            <person name="Jensen O.N."/>
            <person name="Pelaez A.I."/>
            <person name="Sanchez J."/>
            <person name="Ferrer M."/>
        </authorList>
    </citation>
    <scope>NUCLEOTIDE SEQUENCE</scope>
</reference>
<sequence>MSDLDSLQHRTQFLGPFPILRHYAARLRLREILVAHLPAPPGTRLHPADTLLLLADNIQISRMPLYGLSGWAEPYRPEVLGLTPGAMTALNDDRAARALDVLFDADRASLLTEVVVRAVREFHVDLDRVHNDSTTLTLQGAYRKADGRTVRGKRTVRAAWGHNKDHRPDLKQLLAIYTVSGDGAVPVYYRTEDGNTNDSPTHRESWDAVRALKGSADFLYVADSKLCSEDNLSYIEGAGGRFLTVLPRNRKEDRLFREYVVDHELSWETVRRRPNPRLQFGLPDVWKAVESPIPAGDGFRLVWVWSSLMAEEDREVREGKIAKGVEEIEGLEKRLGSPRTKLRTRANVEKAAERVVGTAARWLTVRVWEEIVPVFRQEKRGRPGKGTRYVRREKVRHHVAASPKEEVIAREAKSDGMFPLLTNDRKMSRKELLETYRYQPRLEKRFSQMKSVYEATPMLLKRPDRMEALCFVYFLVMMLEALVEREVRRGMVKEGRTSLPLYPEGRACPAPTTDFILGEFDRVAIHQLIRDGEVVKEFKAELTDRQREILRLAGVPEETYAT</sequence>
<comment type="caution">
    <text evidence="2">The sequence shown here is derived from an EMBL/GenBank/DDBJ whole genome shotgun (WGS) entry which is preliminary data.</text>
</comment>
<dbReference type="GO" id="GO:0004803">
    <property type="term" value="F:transposase activity"/>
    <property type="evidence" value="ECO:0007669"/>
    <property type="project" value="InterPro"/>
</dbReference>
<name>T1D3N3_9ZZZZ</name>
<dbReference type="PANTHER" id="PTHR34614">
    <property type="match status" value="1"/>
</dbReference>
<dbReference type="PANTHER" id="PTHR34614:SF2">
    <property type="entry name" value="TRANSPOSASE IS4-LIKE DOMAIN-CONTAINING PROTEIN"/>
    <property type="match status" value="1"/>
</dbReference>
<dbReference type="Pfam" id="PF01609">
    <property type="entry name" value="DDE_Tnp_1"/>
    <property type="match status" value="1"/>
</dbReference>
<dbReference type="InterPro" id="IPR002559">
    <property type="entry name" value="Transposase_11"/>
</dbReference>
<dbReference type="GO" id="GO:0003677">
    <property type="term" value="F:DNA binding"/>
    <property type="evidence" value="ECO:0007669"/>
    <property type="project" value="InterPro"/>
</dbReference>
<gene>
    <name evidence="2" type="ORF">B1A_03475</name>
</gene>
<feature type="domain" description="Transposase IS4-like" evidence="1">
    <location>
        <begin position="146"/>
        <end position="479"/>
    </location>
</feature>